<name>A0A2N0ALE9_9LEPT</name>
<dbReference type="AlphaFoldDB" id="A0A2N0ALE9"/>
<dbReference type="EMBL" id="NPDX01000001">
    <property type="protein sequence ID" value="PJZ85136.1"/>
    <property type="molecule type" value="Genomic_DNA"/>
</dbReference>
<dbReference type="Proteomes" id="UP000232145">
    <property type="component" value="Unassembled WGS sequence"/>
</dbReference>
<accession>A0A2N0ALE9</accession>
<dbReference type="CDD" id="cd00570">
    <property type="entry name" value="GST_N_family"/>
    <property type="match status" value="1"/>
</dbReference>
<keyword evidence="3" id="KW-1185">Reference proteome</keyword>
<dbReference type="Pfam" id="PF13417">
    <property type="entry name" value="GST_N_3"/>
    <property type="match status" value="1"/>
</dbReference>
<dbReference type="SUPFAM" id="SSF52833">
    <property type="entry name" value="Thioredoxin-like"/>
    <property type="match status" value="1"/>
</dbReference>
<proteinExistence type="predicted"/>
<dbReference type="Gene3D" id="3.40.30.10">
    <property type="entry name" value="Glutaredoxin"/>
    <property type="match status" value="1"/>
</dbReference>
<sequence length="245" mass="28145">MSSTLYTFPISHFSEKARWGLDLAHYPYELKPLVPGQHIQTLKPLVNDLYVPVLETDSGVIQGSGNIIDLVEEKAFGHKASPEEKLMEEKIDSHIGKSLQTLLYHFILDYPEIVGKLFLLTPSKVSEPVGPPEHFELIALSLKRRYKITPKNLEVVKQLLDECSKELIEIYKTRKFFNGTSFGRVDLTMASLMGMLAEPKDSPAYPWFASVQMPESFLTWRKELGFELIFDRIGEFYKEFRIQSK</sequence>
<reference evidence="2 3" key="1">
    <citation type="submission" date="2017-07" db="EMBL/GenBank/DDBJ databases">
        <title>Leptospira spp. isolated from tropical soils.</title>
        <authorList>
            <person name="Thibeaux R."/>
            <person name="Iraola G."/>
            <person name="Ferres I."/>
            <person name="Bierque E."/>
            <person name="Girault D."/>
            <person name="Soupe-Gilbert M.-E."/>
            <person name="Picardeau M."/>
            <person name="Goarant C."/>
        </authorList>
    </citation>
    <scope>NUCLEOTIDE SEQUENCE [LARGE SCALE GENOMIC DNA]</scope>
    <source>
        <strain evidence="2 3">FH2-B-A1</strain>
    </source>
</reference>
<organism evidence="2 3">
    <name type="scientific">Leptospira harrisiae</name>
    <dbReference type="NCBI Taxonomy" id="2023189"/>
    <lineage>
        <taxon>Bacteria</taxon>
        <taxon>Pseudomonadati</taxon>
        <taxon>Spirochaetota</taxon>
        <taxon>Spirochaetia</taxon>
        <taxon>Leptospirales</taxon>
        <taxon>Leptospiraceae</taxon>
        <taxon>Leptospira</taxon>
    </lineage>
</organism>
<gene>
    <name evidence="2" type="ORF">CH364_02390</name>
</gene>
<dbReference type="OrthoDB" id="5242791at2"/>
<keyword evidence="2" id="KW-0808">Transferase</keyword>
<protein>
    <submittedName>
        <fullName evidence="2">Glutathione S-transferase</fullName>
    </submittedName>
</protein>
<evidence type="ECO:0000313" key="2">
    <source>
        <dbReference type="EMBL" id="PJZ85136.1"/>
    </source>
</evidence>
<feature type="domain" description="GST N-terminal" evidence="1">
    <location>
        <begin position="1"/>
        <end position="79"/>
    </location>
</feature>
<dbReference type="InterPro" id="IPR036249">
    <property type="entry name" value="Thioredoxin-like_sf"/>
</dbReference>
<evidence type="ECO:0000313" key="3">
    <source>
        <dbReference type="Proteomes" id="UP000232145"/>
    </source>
</evidence>
<dbReference type="PROSITE" id="PS50404">
    <property type="entry name" value="GST_NTER"/>
    <property type="match status" value="1"/>
</dbReference>
<evidence type="ECO:0000259" key="1">
    <source>
        <dbReference type="PROSITE" id="PS50404"/>
    </source>
</evidence>
<dbReference type="GO" id="GO:0016740">
    <property type="term" value="F:transferase activity"/>
    <property type="evidence" value="ECO:0007669"/>
    <property type="project" value="UniProtKB-KW"/>
</dbReference>
<dbReference type="InterPro" id="IPR004045">
    <property type="entry name" value="Glutathione_S-Trfase_N"/>
</dbReference>
<comment type="caution">
    <text evidence="2">The sequence shown here is derived from an EMBL/GenBank/DDBJ whole genome shotgun (WGS) entry which is preliminary data.</text>
</comment>
<dbReference type="RefSeq" id="WP_100742020.1">
    <property type="nucleotide sequence ID" value="NZ_NPDW01000001.1"/>
</dbReference>